<accession>A0A1H6KLW5</accession>
<dbReference type="RefSeq" id="WP_092791025.1">
    <property type="nucleotide sequence ID" value="NZ_FNXF01000003.1"/>
</dbReference>
<dbReference type="STRING" id="173990.SAMN05660691_01066"/>
<evidence type="ECO:0000313" key="2">
    <source>
        <dbReference type="EMBL" id="SEH72815.1"/>
    </source>
</evidence>
<proteinExistence type="predicted"/>
<protein>
    <recommendedName>
        <fullName evidence="4">Phage tail tape measure protein, TP901 family, core region</fullName>
    </recommendedName>
</protein>
<dbReference type="EMBL" id="FNXF01000003">
    <property type="protein sequence ID" value="SEH72815.1"/>
    <property type="molecule type" value="Genomic_DNA"/>
</dbReference>
<dbReference type="Proteomes" id="UP000199371">
    <property type="component" value="Unassembled WGS sequence"/>
</dbReference>
<gene>
    <name evidence="2" type="ORF">SAMN05660691_01066</name>
</gene>
<reference evidence="3" key="1">
    <citation type="submission" date="2016-10" db="EMBL/GenBank/DDBJ databases">
        <authorList>
            <person name="Varghese N."/>
            <person name="Submissions S."/>
        </authorList>
    </citation>
    <scope>NUCLEOTIDE SEQUENCE [LARGE SCALE GENOMIC DNA]</scope>
    <source>
        <strain evidence="3">DSM 17616</strain>
    </source>
</reference>
<evidence type="ECO:0000313" key="3">
    <source>
        <dbReference type="Proteomes" id="UP000199371"/>
    </source>
</evidence>
<dbReference type="OrthoDB" id="371379at2"/>
<feature type="region of interest" description="Disordered" evidence="1">
    <location>
        <begin position="587"/>
        <end position="608"/>
    </location>
</feature>
<sequence length="608" mass="65182">MAQQLKTDIILNLAGNLAAKARQYGASMSDFAKKNETAMTMVRRSAAAAGRGIDTLGNRYVGVAAAFATGATVRNIGNFSEQMTRLGTNAKLTDEQVAMLKGNILELANQPDIRVDTTQFTAAIDELMGKTGDFEFVNDNLENMGLFMQAFGADAKSSGALFAQFREKGIRDAKEVMNTIDDLYSQFAIGSVNVKDLASISEQLFATYQGKGPAAITQMSSLVQLFAKAKGNANESLTSIQGVFAAFNDKTKVEFLDKQGIAVFKAGTKEMREPVELLLEILDKAKNDPMKLGDVFDQSSLQGLAALYSQENKDLLLQMNKSTGEYGETQKAAAKNAAEFNNAVQSLYTSFNKFAESRLSQPIRDIADAINSVDDETIDNWLKWGEAALWVVGGLVAAKKAVDVYSWGKNAFGGKGKQGGGGQGGFADMGVMPVYVVNMGAGGMGGAAGIDITDAMDGNKKPNKSKWGKVGSTAVALGTVGYAASVIYENPDDYLPFNVSRKSERDPSMANFEAPGLLDVVDEFRSFRKWAKATTLSDVLPSVFGDEKIKDVSVREHRSENISTDVSPMLNGLTGMLNLKLDLSDSRPKLTATKTPPGILIDPDTGAN</sequence>
<evidence type="ECO:0000256" key="1">
    <source>
        <dbReference type="SAM" id="MobiDB-lite"/>
    </source>
</evidence>
<evidence type="ECO:0008006" key="4">
    <source>
        <dbReference type="Google" id="ProtNLM"/>
    </source>
</evidence>
<keyword evidence="3" id="KW-1185">Reference proteome</keyword>
<dbReference type="AlphaFoldDB" id="A0A1H6KLW5"/>
<name>A0A1H6KLW5_9GAMM</name>
<organism evidence="2 3">
    <name type="scientific">Rheinheimera pacifica</name>
    <dbReference type="NCBI Taxonomy" id="173990"/>
    <lineage>
        <taxon>Bacteria</taxon>
        <taxon>Pseudomonadati</taxon>
        <taxon>Pseudomonadota</taxon>
        <taxon>Gammaproteobacteria</taxon>
        <taxon>Chromatiales</taxon>
        <taxon>Chromatiaceae</taxon>
        <taxon>Rheinheimera</taxon>
    </lineage>
</organism>